<keyword evidence="9" id="KW-1185">Reference proteome</keyword>
<dbReference type="InterPro" id="IPR054350">
    <property type="entry name" value="PurT/PurK_preATP-grasp"/>
</dbReference>
<comment type="catalytic activity">
    <reaction evidence="5 6">
        <text>5-amino-1-(5-phospho-beta-D-ribosyl)imidazole + hydrogencarbonate + ATP = 5-carboxyamino-1-(5-phospho-D-ribosyl)imidazole + ADP + phosphate + 2 H(+)</text>
        <dbReference type="Rhea" id="RHEA:19317"/>
        <dbReference type="ChEBI" id="CHEBI:15378"/>
        <dbReference type="ChEBI" id="CHEBI:17544"/>
        <dbReference type="ChEBI" id="CHEBI:30616"/>
        <dbReference type="ChEBI" id="CHEBI:43474"/>
        <dbReference type="ChEBI" id="CHEBI:58730"/>
        <dbReference type="ChEBI" id="CHEBI:137981"/>
        <dbReference type="ChEBI" id="CHEBI:456216"/>
        <dbReference type="EC" id="6.3.4.18"/>
    </reaction>
</comment>
<evidence type="ECO:0000256" key="3">
    <source>
        <dbReference type="ARBA" id="ARBA00022755"/>
    </source>
</evidence>
<feature type="binding site" evidence="5">
    <location>
        <position position="113"/>
    </location>
    <ligand>
        <name>ATP</name>
        <dbReference type="ChEBI" id="CHEBI:30616"/>
    </ligand>
</feature>
<dbReference type="PANTHER" id="PTHR11609">
    <property type="entry name" value="PURINE BIOSYNTHESIS PROTEIN 6/7, PUR6/7"/>
    <property type="match status" value="1"/>
</dbReference>
<dbReference type="UniPathway" id="UPA00074">
    <property type="reaction ID" value="UER00942"/>
</dbReference>
<dbReference type="GO" id="GO:0005524">
    <property type="term" value="F:ATP binding"/>
    <property type="evidence" value="ECO:0007669"/>
    <property type="project" value="UniProtKB-UniRule"/>
</dbReference>
<keyword evidence="4 5" id="KW-0067">ATP-binding</keyword>
<dbReference type="SUPFAM" id="SSF56059">
    <property type="entry name" value="Glutathione synthetase ATP-binding domain-like"/>
    <property type="match status" value="1"/>
</dbReference>
<protein>
    <recommendedName>
        <fullName evidence="5 6">N5-carboxyaminoimidazole ribonucleotide synthase</fullName>
        <shortName evidence="5 6">N5-CAIR synthase</shortName>
        <ecNumber evidence="5 6">6.3.4.18</ecNumber>
    </recommendedName>
    <alternativeName>
        <fullName evidence="5 6">5-(carboxyamino)imidazole ribonucleotide synthetase</fullName>
    </alternativeName>
</protein>
<keyword evidence="3 5" id="KW-0658">Purine biosynthesis</keyword>
<dbReference type="GO" id="GO:0006189">
    <property type="term" value="P:'de novo' IMP biosynthetic process"/>
    <property type="evidence" value="ECO:0007669"/>
    <property type="project" value="UniProtKB-UniRule"/>
</dbReference>
<dbReference type="InterPro" id="IPR011761">
    <property type="entry name" value="ATP-grasp"/>
</dbReference>
<dbReference type="SUPFAM" id="SSF52440">
    <property type="entry name" value="PreATP-grasp domain"/>
    <property type="match status" value="1"/>
</dbReference>
<evidence type="ECO:0000256" key="5">
    <source>
        <dbReference type="HAMAP-Rule" id="MF_01928"/>
    </source>
</evidence>
<reference evidence="8 9" key="1">
    <citation type="submission" date="2018-07" db="EMBL/GenBank/DDBJ databases">
        <title>Venubactetium sediminum gen. nov., sp. nov., isolated from a marine solar saltern.</title>
        <authorList>
            <person name="Wang S."/>
        </authorList>
    </citation>
    <scope>NUCLEOTIDE SEQUENCE [LARGE SCALE GENOMIC DNA]</scope>
    <source>
        <strain evidence="8 9">WD2A32</strain>
    </source>
</reference>
<evidence type="ECO:0000313" key="9">
    <source>
        <dbReference type="Proteomes" id="UP000253941"/>
    </source>
</evidence>
<sequence>MAASNAKTQAIPPSATIGILGGGQLGRMTALAAAPLGYRVHIFCPDAGSPATQVCDRHTIAPYDDAEALAAFAASVDVVTYEFENVPAATADALAGKVPLRPKPEILAICQDRLKEKNFLNGIGVPTAPFAEARDAEALDRALREIGRPAVLKSVRMGYDGKGQVGIAPDTDPAAAWAEMAGSIPDATGVVEGWVDFDLEISVIVARGVDGEMATYVPGENHHTNHILHRTYAPARVADPVAEHAESLARRIAERIDLVGVMGVEMFVTPEGDVLVNELAPRPHNSGHWTIDACVASQFEQHARSVAGLPLASTDRLANAVMQNLLGDEVNGWPGIVREPHAKLHLYGKAEVKPGRKMGHVTRLYPHGPW</sequence>
<evidence type="ECO:0000256" key="4">
    <source>
        <dbReference type="ARBA" id="ARBA00022840"/>
    </source>
</evidence>
<dbReference type="NCBIfam" id="TIGR01161">
    <property type="entry name" value="purK"/>
    <property type="match status" value="1"/>
</dbReference>
<feature type="binding site" evidence="5">
    <location>
        <begin position="277"/>
        <end position="278"/>
    </location>
    <ligand>
        <name>ATP</name>
        <dbReference type="ChEBI" id="CHEBI:30616"/>
    </ligand>
</feature>
<feature type="binding site" evidence="5">
    <location>
        <begin position="192"/>
        <end position="195"/>
    </location>
    <ligand>
        <name>ATP</name>
        <dbReference type="ChEBI" id="CHEBI:30616"/>
    </ligand>
</feature>
<gene>
    <name evidence="5 6" type="primary">purK</name>
    <name evidence="8" type="ORF">DRB17_11270</name>
</gene>
<evidence type="ECO:0000313" key="8">
    <source>
        <dbReference type="EMBL" id="RDD61767.1"/>
    </source>
</evidence>
<evidence type="ECO:0000256" key="2">
    <source>
        <dbReference type="ARBA" id="ARBA00022741"/>
    </source>
</evidence>
<comment type="function">
    <text evidence="5">Catalyzes the ATP-dependent conversion of 5-aminoimidazole ribonucleotide (AIR) and HCO(3)(-) to N5-carboxyaminoimidazole ribonucleotide (N5-CAIR).</text>
</comment>
<feature type="binding site" evidence="5">
    <location>
        <begin position="158"/>
        <end position="164"/>
    </location>
    <ligand>
        <name>ATP</name>
        <dbReference type="ChEBI" id="CHEBI:30616"/>
    </ligand>
</feature>
<dbReference type="EMBL" id="QPMH01000009">
    <property type="protein sequence ID" value="RDD61767.1"/>
    <property type="molecule type" value="Genomic_DNA"/>
</dbReference>
<feature type="binding site" evidence="5">
    <location>
        <position position="200"/>
    </location>
    <ligand>
        <name>ATP</name>
        <dbReference type="ChEBI" id="CHEBI:30616"/>
    </ligand>
</feature>
<dbReference type="GO" id="GO:0005829">
    <property type="term" value="C:cytosol"/>
    <property type="evidence" value="ECO:0007669"/>
    <property type="project" value="TreeGrafter"/>
</dbReference>
<dbReference type="NCBIfam" id="NF004675">
    <property type="entry name" value="PRK06019.1-1"/>
    <property type="match status" value="1"/>
</dbReference>
<comment type="pathway">
    <text evidence="5 6">Purine metabolism; IMP biosynthesis via de novo pathway; 5-amino-1-(5-phospho-D-ribosyl)imidazole-4-carboxylate from 5-amino-1-(5-phospho-D-ribosyl)imidazole (N5-CAIR route): step 1/2.</text>
</comment>
<dbReference type="FunFam" id="3.40.50.20:FF:000016">
    <property type="entry name" value="N5-carboxyaminoimidazole ribonucleotide synthase"/>
    <property type="match status" value="1"/>
</dbReference>
<dbReference type="GO" id="GO:0004638">
    <property type="term" value="F:phosphoribosylaminoimidazole carboxylase activity"/>
    <property type="evidence" value="ECO:0007669"/>
    <property type="project" value="InterPro"/>
</dbReference>
<evidence type="ECO:0000256" key="6">
    <source>
        <dbReference type="RuleBase" id="RU361200"/>
    </source>
</evidence>
<dbReference type="Proteomes" id="UP000253941">
    <property type="component" value="Unassembled WGS sequence"/>
</dbReference>
<evidence type="ECO:0000259" key="7">
    <source>
        <dbReference type="PROSITE" id="PS50975"/>
    </source>
</evidence>
<dbReference type="SUPFAM" id="SSF51246">
    <property type="entry name" value="Rudiment single hybrid motif"/>
    <property type="match status" value="1"/>
</dbReference>
<dbReference type="FunFam" id="3.30.470.20:FF:000029">
    <property type="entry name" value="N5-carboxyaminoimidazole ribonucleotide synthase"/>
    <property type="match status" value="1"/>
</dbReference>
<dbReference type="Gene3D" id="3.30.1490.20">
    <property type="entry name" value="ATP-grasp fold, A domain"/>
    <property type="match status" value="1"/>
</dbReference>
<dbReference type="NCBIfam" id="NF004679">
    <property type="entry name" value="PRK06019.1-5"/>
    <property type="match status" value="1"/>
</dbReference>
<dbReference type="PANTHER" id="PTHR11609:SF5">
    <property type="entry name" value="PHOSPHORIBOSYLAMINOIMIDAZOLE CARBOXYLASE"/>
    <property type="match status" value="1"/>
</dbReference>
<feature type="binding site" evidence="5">
    <location>
        <position position="223"/>
    </location>
    <ligand>
        <name>ATP</name>
        <dbReference type="ChEBI" id="CHEBI:30616"/>
    </ligand>
</feature>
<dbReference type="GO" id="GO:0046872">
    <property type="term" value="F:metal ion binding"/>
    <property type="evidence" value="ECO:0007669"/>
    <property type="project" value="InterPro"/>
</dbReference>
<comment type="similarity">
    <text evidence="5 6">Belongs to the PurK/PurT family.</text>
</comment>
<proteinExistence type="inferred from homology"/>
<dbReference type="NCBIfam" id="NF004676">
    <property type="entry name" value="PRK06019.1-2"/>
    <property type="match status" value="1"/>
</dbReference>
<feature type="binding site" evidence="5">
    <location>
        <position position="153"/>
    </location>
    <ligand>
        <name>ATP</name>
        <dbReference type="ChEBI" id="CHEBI:30616"/>
    </ligand>
</feature>
<evidence type="ECO:0000256" key="1">
    <source>
        <dbReference type="ARBA" id="ARBA00022598"/>
    </source>
</evidence>
<dbReference type="Pfam" id="PF17769">
    <property type="entry name" value="PurK_C"/>
    <property type="match status" value="1"/>
</dbReference>
<feature type="domain" description="ATP-grasp" evidence="7">
    <location>
        <begin position="117"/>
        <end position="307"/>
    </location>
</feature>
<comment type="subunit">
    <text evidence="5 6">Homodimer.</text>
</comment>
<dbReference type="InterPro" id="IPR005875">
    <property type="entry name" value="PurK"/>
</dbReference>
<dbReference type="EC" id="6.3.4.18" evidence="5 6"/>
<dbReference type="InterPro" id="IPR040686">
    <property type="entry name" value="PurK_C"/>
</dbReference>
<dbReference type="Pfam" id="PF02222">
    <property type="entry name" value="ATP-grasp"/>
    <property type="match status" value="1"/>
</dbReference>
<name>A0A369TC74_9PROT</name>
<dbReference type="RefSeq" id="WP_114582309.1">
    <property type="nucleotide sequence ID" value="NZ_QPMH01000009.1"/>
</dbReference>
<dbReference type="InterPro" id="IPR011054">
    <property type="entry name" value="Rudment_hybrid_motif"/>
</dbReference>
<keyword evidence="1 5" id="KW-0436">Ligase</keyword>
<dbReference type="Pfam" id="PF22660">
    <property type="entry name" value="RS_preATP-grasp-like"/>
    <property type="match status" value="1"/>
</dbReference>
<dbReference type="InterPro" id="IPR013815">
    <property type="entry name" value="ATP_grasp_subdomain_1"/>
</dbReference>
<dbReference type="AlphaFoldDB" id="A0A369TC74"/>
<dbReference type="GO" id="GO:0034028">
    <property type="term" value="F:5-(carboxyamino)imidazole ribonucleotide synthase activity"/>
    <property type="evidence" value="ECO:0007669"/>
    <property type="project" value="UniProtKB-UniRule"/>
</dbReference>
<accession>A0A369TC74</accession>
<dbReference type="HAMAP" id="MF_01928">
    <property type="entry name" value="PurK"/>
    <property type="match status" value="1"/>
</dbReference>
<dbReference type="PROSITE" id="PS50975">
    <property type="entry name" value="ATP_GRASP"/>
    <property type="match status" value="1"/>
</dbReference>
<dbReference type="InterPro" id="IPR003135">
    <property type="entry name" value="ATP-grasp_carboxylate-amine"/>
</dbReference>
<organism evidence="8 9">
    <name type="scientific">Ferruginivarius sediminum</name>
    <dbReference type="NCBI Taxonomy" id="2661937"/>
    <lineage>
        <taxon>Bacteria</taxon>
        <taxon>Pseudomonadati</taxon>
        <taxon>Pseudomonadota</taxon>
        <taxon>Alphaproteobacteria</taxon>
        <taxon>Rhodospirillales</taxon>
        <taxon>Rhodospirillaceae</taxon>
        <taxon>Ferruginivarius</taxon>
    </lineage>
</organism>
<dbReference type="Gene3D" id="3.30.470.20">
    <property type="entry name" value="ATP-grasp fold, B domain"/>
    <property type="match status" value="1"/>
</dbReference>
<dbReference type="InterPro" id="IPR016185">
    <property type="entry name" value="PreATP-grasp_dom_sf"/>
</dbReference>
<dbReference type="Gene3D" id="3.40.50.20">
    <property type="match status" value="1"/>
</dbReference>
<keyword evidence="2 5" id="KW-0547">Nucleotide-binding</keyword>
<comment type="caution">
    <text evidence="8">The sequence shown here is derived from an EMBL/GenBank/DDBJ whole genome shotgun (WGS) entry which is preliminary data.</text>
</comment>
<comment type="function">
    <text evidence="6">Catalyzes the ATP-dependent conversion of 5-aminoimidazole ribonucleotide (AIR) and HCO(3)- to N5-carboxyaminoimidazole ribonucleotide (N5-CAIR).</text>
</comment>